<sequence length="47" mass="5362">MAQSATSTLLVIELVIELVIDLTLYLSFDVCRISTLDDKIKETLRFM</sequence>
<organism evidence="1 2">
    <name type="scientific">Pseudanabaena biceps PCC 7429</name>
    <dbReference type="NCBI Taxonomy" id="927668"/>
    <lineage>
        <taxon>Bacteria</taxon>
        <taxon>Bacillati</taxon>
        <taxon>Cyanobacteriota</taxon>
        <taxon>Cyanophyceae</taxon>
        <taxon>Pseudanabaenales</taxon>
        <taxon>Pseudanabaenaceae</taxon>
        <taxon>Pseudanabaena</taxon>
    </lineage>
</organism>
<name>L8MYU6_9CYAN</name>
<protein>
    <submittedName>
        <fullName evidence="1">Uncharacterized protein</fullName>
    </submittedName>
</protein>
<evidence type="ECO:0000313" key="2">
    <source>
        <dbReference type="Proteomes" id="UP000011201"/>
    </source>
</evidence>
<proteinExistence type="predicted"/>
<accession>L8MYU6</accession>
<evidence type="ECO:0000313" key="1">
    <source>
        <dbReference type="EMBL" id="ELS31630.1"/>
    </source>
</evidence>
<dbReference type="EMBL" id="ALWB01000154">
    <property type="protein sequence ID" value="ELS31630.1"/>
    <property type="molecule type" value="Genomic_DNA"/>
</dbReference>
<dbReference type="AlphaFoldDB" id="L8MYU6"/>
<reference evidence="1 2" key="1">
    <citation type="journal article" date="2013" name="Proc. Natl. Acad. Sci. U.S.A.">
        <title>Improving the coverage of the cyanobacterial phylum using diversity-driven genome sequencing.</title>
        <authorList>
            <person name="Shih P.M."/>
            <person name="Wu D."/>
            <person name="Latifi A."/>
            <person name="Axen S.D."/>
            <person name="Fewer D.P."/>
            <person name="Talla E."/>
            <person name="Calteau A."/>
            <person name="Cai F."/>
            <person name="Tandeau de Marsac N."/>
            <person name="Rippka R."/>
            <person name="Herdman M."/>
            <person name="Sivonen K."/>
            <person name="Coursin T."/>
            <person name="Laurent T."/>
            <person name="Goodwin L."/>
            <person name="Nolan M."/>
            <person name="Davenport K.W."/>
            <person name="Han C.S."/>
            <person name="Rubin E.M."/>
            <person name="Eisen J.A."/>
            <person name="Woyke T."/>
            <person name="Gugger M."/>
            <person name="Kerfeld C.A."/>
        </authorList>
    </citation>
    <scope>NUCLEOTIDE SEQUENCE [LARGE SCALE GENOMIC DNA]</scope>
    <source>
        <strain evidence="1 2">PCC 7429</strain>
    </source>
</reference>
<dbReference type="Proteomes" id="UP000011201">
    <property type="component" value="Unassembled WGS sequence"/>
</dbReference>
<gene>
    <name evidence="1" type="ORF">Pse7429DRAFT_3137</name>
</gene>
<keyword evidence="2" id="KW-1185">Reference proteome</keyword>
<comment type="caution">
    <text evidence="1">The sequence shown here is derived from an EMBL/GenBank/DDBJ whole genome shotgun (WGS) entry which is preliminary data.</text>
</comment>